<keyword evidence="1 5" id="KW-0699">rRNA-binding</keyword>
<dbReference type="EMBL" id="KF900984">
    <property type="protein sequence ID" value="AIF13766.1"/>
    <property type="molecule type" value="Genomic_DNA"/>
</dbReference>
<evidence type="ECO:0000256" key="2">
    <source>
        <dbReference type="ARBA" id="ARBA00022884"/>
    </source>
</evidence>
<dbReference type="GO" id="GO:0019843">
    <property type="term" value="F:rRNA binding"/>
    <property type="evidence" value="ECO:0007669"/>
    <property type="project" value="UniProtKB-UniRule"/>
</dbReference>
<accession>A0A075HB40</accession>
<dbReference type="PANTHER" id="PTHR11655">
    <property type="entry name" value="60S/50S RIBOSOMAL PROTEIN L6/L9"/>
    <property type="match status" value="1"/>
</dbReference>
<comment type="subunit">
    <text evidence="5">Part of the 50S ribosomal subunit.</text>
</comment>
<dbReference type="InterPro" id="IPR000702">
    <property type="entry name" value="Ribosomal_uL6-like"/>
</dbReference>
<reference evidence="7" key="1">
    <citation type="journal article" date="2014" name="Genome Biol. Evol.">
        <title>Pangenome evidence for extensive interdomain horizontal transfer affecting lineage core and shell genes in uncultured planktonic thaumarchaeota and euryarchaeota.</title>
        <authorList>
            <person name="Deschamps P."/>
            <person name="Zivanovic Y."/>
            <person name="Moreira D."/>
            <person name="Rodriguez-Valera F."/>
            <person name="Lopez-Garcia P."/>
        </authorList>
    </citation>
    <scope>NUCLEOTIDE SEQUENCE</scope>
</reference>
<dbReference type="InterPro" id="IPR036789">
    <property type="entry name" value="Ribosomal_uL6-like_a/b-dom_sf"/>
</dbReference>
<dbReference type="InterPro" id="IPR020040">
    <property type="entry name" value="Ribosomal_uL6_a/b-dom"/>
</dbReference>
<dbReference type="Pfam" id="PF00347">
    <property type="entry name" value="Ribosomal_L6"/>
    <property type="match status" value="1"/>
</dbReference>
<keyword evidence="2 5" id="KW-0694">RNA-binding</keyword>
<keyword evidence="3 5" id="KW-0689">Ribosomal protein</keyword>
<gene>
    <name evidence="7" type="primary">RP-L6</name>
    <name evidence="5" type="synonym">rpl6</name>
    <name evidence="7" type="synonym">rplF</name>
</gene>
<evidence type="ECO:0000256" key="1">
    <source>
        <dbReference type="ARBA" id="ARBA00022730"/>
    </source>
</evidence>
<dbReference type="InterPro" id="IPR019907">
    <property type="entry name" value="Ribosomal_uL6_arc"/>
</dbReference>
<evidence type="ECO:0000256" key="3">
    <source>
        <dbReference type="ARBA" id="ARBA00022980"/>
    </source>
</evidence>
<dbReference type="PANTHER" id="PTHR11655:SF16">
    <property type="entry name" value="60S RIBOSOMAL PROTEIN L9"/>
    <property type="match status" value="1"/>
</dbReference>
<comment type="function">
    <text evidence="5">This protein binds to the 23S rRNA, and is important in its secondary structure. It is located near the subunit interface in the base of the L7/L12 stalk, and near the tRNA binding site of the peptidyltransferase center.</text>
</comment>
<evidence type="ECO:0000259" key="6">
    <source>
        <dbReference type="Pfam" id="PF00347"/>
    </source>
</evidence>
<name>A0A075HB40_9ARCH</name>
<comment type="similarity">
    <text evidence="5">Belongs to the universal ribosomal protein uL6 family.</text>
</comment>
<evidence type="ECO:0000256" key="5">
    <source>
        <dbReference type="HAMAP-Rule" id="MF_01365"/>
    </source>
</evidence>
<evidence type="ECO:0000313" key="7">
    <source>
        <dbReference type="EMBL" id="AIF13766.1"/>
    </source>
</evidence>
<dbReference type="PIRSF" id="PIRSF002162">
    <property type="entry name" value="Ribosomal_L6"/>
    <property type="match status" value="1"/>
</dbReference>
<dbReference type="GO" id="GO:0002181">
    <property type="term" value="P:cytoplasmic translation"/>
    <property type="evidence" value="ECO:0007669"/>
    <property type="project" value="TreeGrafter"/>
</dbReference>
<dbReference type="SUPFAM" id="SSF56053">
    <property type="entry name" value="Ribosomal protein L6"/>
    <property type="match status" value="2"/>
</dbReference>
<dbReference type="GO" id="GO:0022625">
    <property type="term" value="C:cytosolic large ribosomal subunit"/>
    <property type="evidence" value="ECO:0007669"/>
    <property type="project" value="UniProtKB-UniRule"/>
</dbReference>
<dbReference type="NCBIfam" id="TIGR03653">
    <property type="entry name" value="uL6_arch"/>
    <property type="match status" value="1"/>
</dbReference>
<protein>
    <recommendedName>
        <fullName evidence="5">Large ribosomal subunit protein uL6</fullName>
    </recommendedName>
</protein>
<dbReference type="GO" id="GO:0003735">
    <property type="term" value="F:structural constituent of ribosome"/>
    <property type="evidence" value="ECO:0007669"/>
    <property type="project" value="UniProtKB-UniRule"/>
</dbReference>
<feature type="domain" description="Large ribosomal subunit protein uL6 alpha-beta" evidence="6">
    <location>
        <begin position="99"/>
        <end position="173"/>
    </location>
</feature>
<dbReference type="Gene3D" id="3.90.930.12">
    <property type="entry name" value="Ribosomal protein L6, alpha-beta domain"/>
    <property type="match status" value="2"/>
</dbReference>
<proteinExistence type="inferred from homology"/>
<dbReference type="AlphaFoldDB" id="A0A075HB40"/>
<organism evidence="7">
    <name type="scientific">uncultured marine thaumarchaeote KM3_64_C01</name>
    <dbReference type="NCBI Taxonomy" id="1456221"/>
    <lineage>
        <taxon>Archaea</taxon>
        <taxon>Nitrososphaerota</taxon>
        <taxon>environmental samples</taxon>
    </lineage>
</organism>
<sequence>MSTKQIEKSTVEIQIPKDVKVNLKGGMLHVQGPLGKVYKNFKKIPVLIQINDNKILLRKTGERKKHQAILNTAKSLIQTLCIGVVDGFTIKMKIVYSHFPITVKVEGKNVLINNFQGERAPRISMIKGDTKVVVKGDDVIITGPVLTDVSQTAANIQLKSKVKNKDHRVFLDGIYRYSKSKGIEE</sequence>
<dbReference type="HAMAP" id="MF_01365_A">
    <property type="entry name" value="Ribosomal_uL6_A"/>
    <property type="match status" value="1"/>
</dbReference>
<keyword evidence="4 5" id="KW-0687">Ribonucleoprotein</keyword>
<dbReference type="NCBIfam" id="NF004037">
    <property type="entry name" value="PRK05518.1"/>
    <property type="match status" value="1"/>
</dbReference>
<evidence type="ECO:0000256" key="4">
    <source>
        <dbReference type="ARBA" id="ARBA00023274"/>
    </source>
</evidence>
<dbReference type="FunFam" id="3.90.930.12:FF:000008">
    <property type="entry name" value="50S ribosomal protein L6"/>
    <property type="match status" value="1"/>
</dbReference>